<reference evidence="1" key="1">
    <citation type="submission" date="2019-08" db="EMBL/GenBank/DDBJ databases">
        <authorList>
            <person name="Kucharzyk K."/>
            <person name="Murdoch R.W."/>
            <person name="Higgins S."/>
            <person name="Loffler F."/>
        </authorList>
    </citation>
    <scope>NUCLEOTIDE SEQUENCE</scope>
</reference>
<accession>A0A645F3W1</accession>
<organism evidence="1">
    <name type="scientific">bioreactor metagenome</name>
    <dbReference type="NCBI Taxonomy" id="1076179"/>
    <lineage>
        <taxon>unclassified sequences</taxon>
        <taxon>metagenomes</taxon>
        <taxon>ecological metagenomes</taxon>
    </lineage>
</organism>
<dbReference type="EMBL" id="VSSQ01054363">
    <property type="protein sequence ID" value="MPN08326.1"/>
    <property type="molecule type" value="Genomic_DNA"/>
</dbReference>
<comment type="caution">
    <text evidence="1">The sequence shown here is derived from an EMBL/GenBank/DDBJ whole genome shotgun (WGS) entry which is preliminary data.</text>
</comment>
<gene>
    <name evidence="1" type="ORF">SDC9_155608</name>
</gene>
<evidence type="ECO:0008006" key="2">
    <source>
        <dbReference type="Google" id="ProtNLM"/>
    </source>
</evidence>
<dbReference type="InterPro" id="IPR036928">
    <property type="entry name" value="AS_sf"/>
</dbReference>
<name>A0A645F3W1_9ZZZZ</name>
<protein>
    <recommendedName>
        <fullName evidence="2">Amidase</fullName>
    </recommendedName>
</protein>
<dbReference type="AlphaFoldDB" id="A0A645F3W1"/>
<evidence type="ECO:0000313" key="1">
    <source>
        <dbReference type="EMBL" id="MPN08326.1"/>
    </source>
</evidence>
<sequence>MLDGCALSLPCHNANELPMGLMIWHAALHDDAVLNISAGIEAVLNRV</sequence>
<dbReference type="SUPFAM" id="SSF75304">
    <property type="entry name" value="Amidase signature (AS) enzymes"/>
    <property type="match status" value="1"/>
</dbReference>
<proteinExistence type="predicted"/>